<reference evidence="3" key="3">
    <citation type="submission" date="2020-03" db="EMBL/GenBank/DDBJ databases">
        <title>Sequencing and Assembly of Multiple Reported Metal-Biooxidizing Members of the Extremely Thermoacidophilic Archaeal Family Sulfolobaceae.</title>
        <authorList>
            <person name="Counts J.A."/>
            <person name="Kelly R.M."/>
        </authorList>
    </citation>
    <scope>NUCLEOTIDE SEQUENCE [LARGE SCALE GENOMIC DNA]</scope>
    <source>
        <strain evidence="3">HO1-1</strain>
    </source>
</reference>
<gene>
    <name evidence="2" type="ORF">DFR87_03950</name>
</gene>
<keyword evidence="3" id="KW-1185">Reference proteome</keyword>
<evidence type="ECO:0000313" key="2">
    <source>
        <dbReference type="EMBL" id="AWS00541.1"/>
    </source>
</evidence>
<evidence type="ECO:0000313" key="3">
    <source>
        <dbReference type="Proteomes" id="UP000247586"/>
    </source>
</evidence>
<keyword evidence="1" id="KW-1133">Transmembrane helix</keyword>
<keyword evidence="1" id="KW-0472">Membrane</keyword>
<evidence type="ECO:0000256" key="1">
    <source>
        <dbReference type="SAM" id="Phobius"/>
    </source>
</evidence>
<sequence length="176" mass="20720">MTTTSHASYTEERPLVTVREFLFSFLFVGIGSLIGILSDFTMFTLIIPLSIFLLIYREWKLLSKFKDLKKDGVIRFEPRFRSNRREANRTLTIVIFLIVIPMILSYFLSPLPWISLTMAFVMAWPASNILEMALQRVIEMKTGMKLRRFFNWSSYGNETVMKDYGWVLESNEERHP</sequence>
<name>A0A2U9IWR7_9CREN</name>
<reference evidence="3" key="2">
    <citation type="submission" date="2020-03" db="EMBL/GenBank/DDBJ databases">
        <title>Complete Genome Sequences of Extremely Thermoacidophilic, Metal-Mobilizing Type-Strain Members of the Archaeal Family Sulfolobaceae: Acidianus brierleyi DSM-1651T, Acidianus sulfidivorans DSM-18786T, Metallosphaera hakonensis DSM-7519T, and Metallosphaera prunae DSM-10039T.</title>
        <authorList>
            <person name="Counts J.A."/>
            <person name="Kelly R.M."/>
        </authorList>
    </citation>
    <scope>NUCLEOTIDE SEQUENCE [LARGE SCALE GENOMIC DNA]</scope>
    <source>
        <strain evidence="3">HO1-1</strain>
    </source>
</reference>
<dbReference type="STRING" id="1293036.GCA_001315825_02460"/>
<dbReference type="GeneID" id="36834466"/>
<accession>A0A2U9IWR7</accession>
<organism evidence="2 3">
    <name type="scientific">Metallosphaera hakonensis JCM 8857 = DSM 7519</name>
    <dbReference type="NCBI Taxonomy" id="1293036"/>
    <lineage>
        <taxon>Archaea</taxon>
        <taxon>Thermoproteota</taxon>
        <taxon>Thermoprotei</taxon>
        <taxon>Sulfolobales</taxon>
        <taxon>Sulfolobaceae</taxon>
        <taxon>Metallosphaera</taxon>
    </lineage>
</organism>
<reference evidence="2 3" key="1">
    <citation type="submission" date="2018-05" db="EMBL/GenBank/DDBJ databases">
        <title>Complete Genome Sequences of Extremely Thermoacidophilic, Metal-Mobilizing Type-Strain Members of the Archaeal Family Sulfolobaceae: Acidianus brierleyi DSM-1651T, Acidianus sulfidivorans DSM-18786T, Metallosphaera hakonensis DSM-7519T, and Metallosphaera prunae DSM-10039T.</title>
        <authorList>
            <person name="Counts J.A."/>
            <person name="Kelly R.M."/>
        </authorList>
    </citation>
    <scope>NUCLEOTIDE SEQUENCE [LARGE SCALE GENOMIC DNA]</scope>
    <source>
        <strain evidence="2 3">HO1-1</strain>
    </source>
</reference>
<feature type="transmembrane region" description="Helical" evidence="1">
    <location>
        <begin position="23"/>
        <end position="56"/>
    </location>
</feature>
<protein>
    <submittedName>
        <fullName evidence="2">Uncharacterized protein</fullName>
    </submittedName>
</protein>
<feature type="transmembrane region" description="Helical" evidence="1">
    <location>
        <begin position="90"/>
        <end position="108"/>
    </location>
</feature>
<dbReference type="KEGG" id="mhk:DFR87_03950"/>
<dbReference type="EMBL" id="CP029287">
    <property type="protein sequence ID" value="AWS00541.1"/>
    <property type="molecule type" value="Genomic_DNA"/>
</dbReference>
<keyword evidence="1" id="KW-0812">Transmembrane</keyword>
<dbReference type="OrthoDB" id="34677at2157"/>
<dbReference type="AlphaFoldDB" id="A0A2U9IWR7"/>
<dbReference type="RefSeq" id="WP_110369742.1">
    <property type="nucleotide sequence ID" value="NZ_CP029287.2"/>
</dbReference>
<proteinExistence type="predicted"/>
<dbReference type="Proteomes" id="UP000247586">
    <property type="component" value="Chromosome"/>
</dbReference>